<keyword evidence="5 9" id="KW-0560">Oxidoreductase</keyword>
<keyword evidence="3 9" id="KW-0349">Heme</keyword>
<dbReference type="InterPro" id="IPR001128">
    <property type="entry name" value="Cyt_P450"/>
</dbReference>
<dbReference type="CDD" id="cd20625">
    <property type="entry name" value="CYP164-like"/>
    <property type="match status" value="1"/>
</dbReference>
<keyword evidence="7 9" id="KW-0503">Monooxygenase</keyword>
<dbReference type="InterPro" id="IPR017972">
    <property type="entry name" value="Cyt_P450_CS"/>
</dbReference>
<comment type="cofactor">
    <cofactor evidence="1">
        <name>heme</name>
        <dbReference type="ChEBI" id="CHEBI:30413"/>
    </cofactor>
</comment>
<dbReference type="InterPro" id="IPR036396">
    <property type="entry name" value="Cyt_P450_sf"/>
</dbReference>
<dbReference type="GO" id="GO:0004497">
    <property type="term" value="F:monooxygenase activity"/>
    <property type="evidence" value="ECO:0007669"/>
    <property type="project" value="UniProtKB-KW"/>
</dbReference>
<dbReference type="AlphaFoldDB" id="A0A5D4GQ65"/>
<dbReference type="OrthoDB" id="9801155at2"/>
<keyword evidence="4 9" id="KW-0479">Metal-binding</keyword>
<gene>
    <name evidence="10" type="ORF">FY036_15585</name>
</gene>
<evidence type="ECO:0000256" key="4">
    <source>
        <dbReference type="ARBA" id="ARBA00022723"/>
    </source>
</evidence>
<dbReference type="FunFam" id="1.10.630.10:FF:000018">
    <property type="entry name" value="Cytochrome P450 monooxygenase"/>
    <property type="match status" value="1"/>
</dbReference>
<evidence type="ECO:0000256" key="2">
    <source>
        <dbReference type="ARBA" id="ARBA00010617"/>
    </source>
</evidence>
<evidence type="ECO:0000256" key="3">
    <source>
        <dbReference type="ARBA" id="ARBA00022617"/>
    </source>
</evidence>
<dbReference type="GO" id="GO:0005506">
    <property type="term" value="F:iron ion binding"/>
    <property type="evidence" value="ECO:0007669"/>
    <property type="project" value="InterPro"/>
</dbReference>
<dbReference type="PANTHER" id="PTHR46696:SF1">
    <property type="entry name" value="CYTOCHROME P450 YJIB-RELATED"/>
    <property type="match status" value="1"/>
</dbReference>
<dbReference type="GO" id="GO:0020037">
    <property type="term" value="F:heme binding"/>
    <property type="evidence" value="ECO:0007669"/>
    <property type="project" value="InterPro"/>
</dbReference>
<dbReference type="PROSITE" id="PS00086">
    <property type="entry name" value="CYTOCHROME_P450"/>
    <property type="match status" value="1"/>
</dbReference>
<dbReference type="Gene3D" id="1.10.630.10">
    <property type="entry name" value="Cytochrome P450"/>
    <property type="match status" value="1"/>
</dbReference>
<evidence type="ECO:0000313" key="10">
    <source>
        <dbReference type="EMBL" id="TYR30876.1"/>
    </source>
</evidence>
<keyword evidence="11" id="KW-1185">Reference proteome</keyword>
<dbReference type="Proteomes" id="UP000323258">
    <property type="component" value="Unassembled WGS sequence"/>
</dbReference>
<dbReference type="RefSeq" id="WP_148915677.1">
    <property type="nucleotide sequence ID" value="NZ_VSZS01000065.1"/>
</dbReference>
<evidence type="ECO:0000256" key="9">
    <source>
        <dbReference type="RuleBase" id="RU000461"/>
    </source>
</evidence>
<evidence type="ECO:0000256" key="5">
    <source>
        <dbReference type="ARBA" id="ARBA00023002"/>
    </source>
</evidence>
<reference evidence="10 11" key="1">
    <citation type="submission" date="2019-08" db="EMBL/GenBank/DDBJ databases">
        <authorList>
            <person name="Seo Y.L."/>
        </authorList>
    </citation>
    <scope>NUCLEOTIDE SEQUENCE [LARGE SCALE GENOMIC DNA]</scope>
    <source>
        <strain evidence="10 11">MaA-C15</strain>
    </source>
</reference>
<protein>
    <submittedName>
        <fullName evidence="10">Cytochrome P450</fullName>
    </submittedName>
</protein>
<dbReference type="EMBL" id="VSZS01000065">
    <property type="protein sequence ID" value="TYR30876.1"/>
    <property type="molecule type" value="Genomic_DNA"/>
</dbReference>
<dbReference type="GO" id="GO:0016705">
    <property type="term" value="F:oxidoreductase activity, acting on paired donors, with incorporation or reduction of molecular oxygen"/>
    <property type="evidence" value="ECO:0007669"/>
    <property type="project" value="InterPro"/>
</dbReference>
<dbReference type="SUPFAM" id="SSF48264">
    <property type="entry name" value="Cytochrome P450"/>
    <property type="match status" value="1"/>
</dbReference>
<keyword evidence="6 9" id="KW-0408">Iron</keyword>
<organism evidence="10 11">
    <name type="scientific">Neoaquamicrobium microcysteis</name>
    <dbReference type="NCBI Taxonomy" id="2682781"/>
    <lineage>
        <taxon>Bacteria</taxon>
        <taxon>Pseudomonadati</taxon>
        <taxon>Pseudomonadota</taxon>
        <taxon>Alphaproteobacteria</taxon>
        <taxon>Hyphomicrobiales</taxon>
        <taxon>Phyllobacteriaceae</taxon>
        <taxon>Neoaquamicrobium</taxon>
    </lineage>
</organism>
<comment type="function">
    <text evidence="8">Cytochromes P450 are a group of heme-thiolate monooxygenases. They oxidize a variety of structurally unrelated compounds, including steroids, fatty acids, and xenobiotics.</text>
</comment>
<dbReference type="PANTHER" id="PTHR46696">
    <property type="entry name" value="P450, PUTATIVE (EUROFUNG)-RELATED"/>
    <property type="match status" value="1"/>
</dbReference>
<sequence length="414" mass="46738">MDKPAYLEFDPDSRSVRLDPHEASFVQDPYPAYAFLHASCPVFFWENFGLWCLAGYDEVNRTFRDRRFGRERPGGYMANVLATGDRSHLADFDRAEAGSMLELEPPVHTRLRTLVNRAFVSRQVERLRPRAERLAHELIDRFERDGEADLIPDFATPLPATIIAEMMGLPAETGPQLVAWSNDMVRMYMHAPTREIAEQANASARAFSAFIRHHAEERRRTPGDDLLSVLTAAHESGEKLSEDELVSSAILLLNAGHEATVHQTGNAIRAILWQGGDPRRFFSTPEATAATVEECLRFDAPLHMFTRYAYEDVEIAPGIQLRSGEQVALLLGAANNDPAAFELPREFNPSRADQKNVSFGAGIHFCIGAPLARLEMQAALKVLFERLPAIRLAEEPRYRDIYHFHGLERLVCRW</sequence>
<comment type="similarity">
    <text evidence="2 9">Belongs to the cytochrome P450 family.</text>
</comment>
<proteinExistence type="inferred from homology"/>
<dbReference type="PRINTS" id="PR00359">
    <property type="entry name" value="BP450"/>
</dbReference>
<accession>A0A5D4GQ65</accession>
<evidence type="ECO:0000256" key="7">
    <source>
        <dbReference type="ARBA" id="ARBA00023033"/>
    </source>
</evidence>
<evidence type="ECO:0000256" key="1">
    <source>
        <dbReference type="ARBA" id="ARBA00001971"/>
    </source>
</evidence>
<evidence type="ECO:0000313" key="11">
    <source>
        <dbReference type="Proteomes" id="UP000323258"/>
    </source>
</evidence>
<reference evidence="10 11" key="2">
    <citation type="submission" date="2019-09" db="EMBL/GenBank/DDBJ databases">
        <title>Mesorhizobium sp. MaA-C15 isolated from Microcystis aeruginosa.</title>
        <authorList>
            <person name="Jeong S.E."/>
            <person name="Jin H.M."/>
            <person name="Jeon C.O."/>
        </authorList>
    </citation>
    <scope>NUCLEOTIDE SEQUENCE [LARGE SCALE GENOMIC DNA]</scope>
    <source>
        <strain evidence="10 11">MaA-C15</strain>
    </source>
</reference>
<evidence type="ECO:0000256" key="6">
    <source>
        <dbReference type="ARBA" id="ARBA00023004"/>
    </source>
</evidence>
<evidence type="ECO:0000256" key="8">
    <source>
        <dbReference type="ARBA" id="ARBA00043906"/>
    </source>
</evidence>
<name>A0A5D4GQ65_9HYPH</name>
<dbReference type="Pfam" id="PF00067">
    <property type="entry name" value="p450"/>
    <property type="match status" value="1"/>
</dbReference>
<dbReference type="InterPro" id="IPR002397">
    <property type="entry name" value="Cyt_P450_B"/>
</dbReference>
<comment type="caution">
    <text evidence="10">The sequence shown here is derived from an EMBL/GenBank/DDBJ whole genome shotgun (WGS) entry which is preliminary data.</text>
</comment>